<reference evidence="2 3" key="1">
    <citation type="journal article" date="2014" name="BMC Genomics">
        <title>Comparative genome sequencing reveals chemotype-specific gene clusters in the toxigenic black mold Stachybotrys.</title>
        <authorList>
            <person name="Semeiks J."/>
            <person name="Borek D."/>
            <person name="Otwinowski Z."/>
            <person name="Grishin N.V."/>
        </authorList>
    </citation>
    <scope>NUCLEOTIDE SEQUENCE [LARGE SCALE GENOMIC DNA]</scope>
    <source>
        <strain evidence="2 3">IBT 40285</strain>
    </source>
</reference>
<dbReference type="Gene3D" id="3.60.15.10">
    <property type="entry name" value="Ribonuclease Z/Hydroxyacylglutathione hydrolase-like"/>
    <property type="match status" value="1"/>
</dbReference>
<feature type="signal peptide" evidence="1">
    <location>
        <begin position="1"/>
        <end position="22"/>
    </location>
</feature>
<dbReference type="SUPFAM" id="SSF56281">
    <property type="entry name" value="Metallo-hydrolase/oxidoreductase"/>
    <property type="match status" value="1"/>
</dbReference>
<feature type="chain" id="PRO_5001779684" description="Metallo-beta-lactamase domain-containing protein" evidence="1">
    <location>
        <begin position="23"/>
        <end position="435"/>
    </location>
</feature>
<dbReference type="HOGENOM" id="CLU_025636_0_0_1"/>
<dbReference type="EMBL" id="KL659824">
    <property type="protein sequence ID" value="KFA68552.1"/>
    <property type="molecule type" value="Genomic_DNA"/>
</dbReference>
<evidence type="ECO:0000256" key="1">
    <source>
        <dbReference type="SAM" id="SignalP"/>
    </source>
</evidence>
<proteinExistence type="predicted"/>
<gene>
    <name evidence="2" type="ORF">S40285_07054</name>
</gene>
<evidence type="ECO:0000313" key="3">
    <source>
        <dbReference type="Proteomes" id="UP000028524"/>
    </source>
</evidence>
<dbReference type="AlphaFoldDB" id="A0A084QX67"/>
<dbReference type="OrthoDB" id="3481168at2759"/>
<evidence type="ECO:0008006" key="4">
    <source>
        <dbReference type="Google" id="ProtNLM"/>
    </source>
</evidence>
<dbReference type="InParanoid" id="A0A084QX67"/>
<name>A0A084QX67_STAC4</name>
<dbReference type="Proteomes" id="UP000028524">
    <property type="component" value="Unassembled WGS sequence"/>
</dbReference>
<sequence length="435" mass="47901">MAPSISTSIFTAFLLAGWTALASFESSPQYRGISQSNRSASALIDSAIEALGGREALTSLESALSHYFIFIRPEMSPRGMSLVLQSGADGFACLVNGSYNVLLPAEEGGDYLDSMTEYLLPQALKLSPKLLRHIETHSSVATTVTLRKTLCPAIHDHVTDIMVVLDPENHLPLLIRTFENHRILGPTTRDSQLFNYKEGGQYRGTIGNAIATQPAADLPGLHYLRFSDSPSLAHLILEFEDSVLVFEAPPHQTDLVIQWVEDNLHRPISHLWVSHHHHDHNLDVAKYVNIGASIIVPEVATSYWSQIPNINLITFTEEKPYVHSESRMQARFLWQPHTPHSVDWSYPMVTSACPDASSSMLGLTADSFNPTIALDSNIANSWLLQAIGDGLSRNAFVIPAHGTPHPLSTVFILLGSPYPFFNSTSFVRGGKICLK</sequence>
<keyword evidence="1" id="KW-0732">Signal</keyword>
<dbReference type="InterPro" id="IPR036866">
    <property type="entry name" value="RibonucZ/Hydroxyglut_hydro"/>
</dbReference>
<accession>A0A084QX67</accession>
<evidence type="ECO:0000313" key="2">
    <source>
        <dbReference type="EMBL" id="KFA68552.1"/>
    </source>
</evidence>
<keyword evidence="3" id="KW-1185">Reference proteome</keyword>
<protein>
    <recommendedName>
        <fullName evidence="4">Metallo-beta-lactamase domain-containing protein</fullName>
    </recommendedName>
</protein>
<organism evidence="2 3">
    <name type="scientific">Stachybotrys chlorohalonatus (strain IBT 40285)</name>
    <dbReference type="NCBI Taxonomy" id="1283841"/>
    <lineage>
        <taxon>Eukaryota</taxon>
        <taxon>Fungi</taxon>
        <taxon>Dikarya</taxon>
        <taxon>Ascomycota</taxon>
        <taxon>Pezizomycotina</taxon>
        <taxon>Sordariomycetes</taxon>
        <taxon>Hypocreomycetidae</taxon>
        <taxon>Hypocreales</taxon>
        <taxon>Stachybotryaceae</taxon>
        <taxon>Stachybotrys</taxon>
    </lineage>
</organism>